<dbReference type="KEGG" id="emx:FKV68_23335"/>
<evidence type="ECO:0000313" key="2">
    <source>
        <dbReference type="Proteomes" id="UP000510721"/>
    </source>
</evidence>
<protein>
    <submittedName>
        <fullName evidence="1">Uncharacterized protein</fullName>
    </submittedName>
</protein>
<name>A0A859R426_9HYPH</name>
<dbReference type="EMBL" id="CP041240">
    <property type="protein sequence ID" value="QLL64368.1"/>
    <property type="molecule type" value="Genomic_DNA"/>
</dbReference>
<gene>
    <name evidence="1" type="ORF">FKV68_23335</name>
</gene>
<keyword evidence="1" id="KW-0614">Plasmid</keyword>
<organism evidence="1 2">
    <name type="scientific">Sinorhizobium mexicanum</name>
    <dbReference type="NCBI Taxonomy" id="375549"/>
    <lineage>
        <taxon>Bacteria</taxon>
        <taxon>Pseudomonadati</taxon>
        <taxon>Pseudomonadota</taxon>
        <taxon>Alphaproteobacteria</taxon>
        <taxon>Hyphomicrobiales</taxon>
        <taxon>Rhizobiaceae</taxon>
        <taxon>Sinorhizobium/Ensifer group</taxon>
        <taxon>Sinorhizobium</taxon>
    </lineage>
</organism>
<dbReference type="RefSeq" id="WP_180942247.1">
    <property type="nucleotide sequence ID" value="NZ_CP041240.1"/>
</dbReference>
<dbReference type="AlphaFoldDB" id="A0A859R426"/>
<sequence>MVLHGDQDRYLAKPEERSFSTRAPIAGNMNFRKGSVSGSGRKRSLPSRIACRMTCDRFAHFPFFPGLLSDHRIRLLEEQSHSQRVFRVCERSSAWMQVIQTIDLRITGHASLEEHQLTEIKHTTPAAGDFLRHWGGNGQRVEINPANDSRRRHFSLRSYRQLWLTTCLESSVSST</sequence>
<geneLocation type="plasmid" evidence="2">
    <name>pemeittgr7b</name>
</geneLocation>
<reference evidence="1 2" key="1">
    <citation type="submission" date="2019-06" db="EMBL/GenBank/DDBJ databases">
        <title>Complete genome sequence of Ensifer mexicanus ITTG R7 isolated from nodules of Acacia angustissima (Mill.) Kuntze.</title>
        <authorList>
            <person name="Rincon-Rosales R."/>
            <person name="Rogel M.A."/>
            <person name="Guerrero G."/>
            <person name="Rincon-Molina C.I."/>
            <person name="Lopez-Lopez A."/>
            <person name="Martinez-Romero E."/>
        </authorList>
    </citation>
    <scope>NUCLEOTIDE SEQUENCE [LARGE SCALE GENOMIC DNA]</scope>
    <source>
        <strain evidence="1 2">ITTG R7</strain>
        <plasmid evidence="2">pemeittgr7b</plasmid>
    </source>
</reference>
<evidence type="ECO:0000313" key="1">
    <source>
        <dbReference type="EMBL" id="QLL64368.1"/>
    </source>
</evidence>
<accession>A0A859R426</accession>
<keyword evidence="2" id="KW-1185">Reference proteome</keyword>
<proteinExistence type="predicted"/>
<dbReference type="Proteomes" id="UP000510721">
    <property type="component" value="Plasmid pEmeITTGR7b"/>
</dbReference>